<dbReference type="GeneID" id="63855805"/>
<protein>
    <submittedName>
        <fullName evidence="2">Uncharacterized protein</fullName>
    </submittedName>
</protein>
<dbReference type="EMBL" id="ML976615">
    <property type="protein sequence ID" value="KAF1847501.1"/>
    <property type="molecule type" value="Genomic_DNA"/>
</dbReference>
<keyword evidence="3" id="KW-1185">Reference proteome</keyword>
<organism evidence="2 3">
    <name type="scientific">Cucurbitaria berberidis CBS 394.84</name>
    <dbReference type="NCBI Taxonomy" id="1168544"/>
    <lineage>
        <taxon>Eukaryota</taxon>
        <taxon>Fungi</taxon>
        <taxon>Dikarya</taxon>
        <taxon>Ascomycota</taxon>
        <taxon>Pezizomycotina</taxon>
        <taxon>Dothideomycetes</taxon>
        <taxon>Pleosporomycetidae</taxon>
        <taxon>Pleosporales</taxon>
        <taxon>Pleosporineae</taxon>
        <taxon>Cucurbitariaceae</taxon>
        <taxon>Cucurbitaria</taxon>
    </lineage>
</organism>
<feature type="region of interest" description="Disordered" evidence="1">
    <location>
        <begin position="1"/>
        <end position="24"/>
    </location>
</feature>
<proteinExistence type="predicted"/>
<dbReference type="RefSeq" id="XP_040790064.1">
    <property type="nucleotide sequence ID" value="XM_040938549.1"/>
</dbReference>
<name>A0A9P4GLF2_9PLEO</name>
<sequence>MGERAKYSGSSSINGGRGREMEEGAGCAGAEETCERWWWWWKMSEQRAPKHWPGPRDTLGRRISVCSQGKEVTDYGQSICDMYNKLVWFNLLLVLFKVPCSHGVMLLPRHYTAKVRLLCIPHSGALPFASCERRPEWLSLAKGSECPHFLKHRGASTKSVTSSPESDVDTLFSSVLYCPVSRPDWLVAAKLGFWCSRPSCTERCMGTLLSFYYSCEPRSNILFQQSPSTYYQPKSVPTIYTPGARALSTVRCMDTVSQKETTAGRDDGHMLDAITPVV</sequence>
<gene>
    <name evidence="2" type="ORF">K460DRAFT_59121</name>
</gene>
<reference evidence="2" key="1">
    <citation type="submission" date="2020-01" db="EMBL/GenBank/DDBJ databases">
        <authorList>
            <consortium name="DOE Joint Genome Institute"/>
            <person name="Haridas S."/>
            <person name="Albert R."/>
            <person name="Binder M."/>
            <person name="Bloem J."/>
            <person name="Labutti K."/>
            <person name="Salamov A."/>
            <person name="Andreopoulos B."/>
            <person name="Baker S.E."/>
            <person name="Barry K."/>
            <person name="Bills G."/>
            <person name="Bluhm B.H."/>
            <person name="Cannon C."/>
            <person name="Castanera R."/>
            <person name="Culley D.E."/>
            <person name="Daum C."/>
            <person name="Ezra D."/>
            <person name="Gonzalez J.B."/>
            <person name="Henrissat B."/>
            <person name="Kuo A."/>
            <person name="Liang C."/>
            <person name="Lipzen A."/>
            <person name="Lutzoni F."/>
            <person name="Magnuson J."/>
            <person name="Mondo S."/>
            <person name="Nolan M."/>
            <person name="Ohm R."/>
            <person name="Pangilinan J."/>
            <person name="Park H.-J."/>
            <person name="Ramirez L."/>
            <person name="Alfaro M."/>
            <person name="Sun H."/>
            <person name="Tritt A."/>
            <person name="Yoshinaga Y."/>
            <person name="Zwiers L.-H."/>
            <person name="Turgeon B.G."/>
            <person name="Goodwin S.B."/>
            <person name="Spatafora J.W."/>
            <person name="Crous P.W."/>
            <person name="Grigoriev I.V."/>
        </authorList>
    </citation>
    <scope>NUCLEOTIDE SEQUENCE</scope>
    <source>
        <strain evidence="2">CBS 394.84</strain>
    </source>
</reference>
<comment type="caution">
    <text evidence="2">The sequence shown here is derived from an EMBL/GenBank/DDBJ whole genome shotgun (WGS) entry which is preliminary data.</text>
</comment>
<evidence type="ECO:0000256" key="1">
    <source>
        <dbReference type="SAM" id="MobiDB-lite"/>
    </source>
</evidence>
<evidence type="ECO:0000313" key="3">
    <source>
        <dbReference type="Proteomes" id="UP000800039"/>
    </source>
</evidence>
<dbReference type="Proteomes" id="UP000800039">
    <property type="component" value="Unassembled WGS sequence"/>
</dbReference>
<evidence type="ECO:0000313" key="2">
    <source>
        <dbReference type="EMBL" id="KAF1847501.1"/>
    </source>
</evidence>
<dbReference type="AlphaFoldDB" id="A0A9P4GLF2"/>
<accession>A0A9P4GLF2</accession>